<feature type="compositionally biased region" description="Acidic residues" evidence="1">
    <location>
        <begin position="66"/>
        <end position="81"/>
    </location>
</feature>
<evidence type="ECO:0000256" key="1">
    <source>
        <dbReference type="SAM" id="MobiDB-lite"/>
    </source>
</evidence>
<sequence>ILEKVNPFLKLCASKTVTLVNRGDEETAFRFTVDKEGEVSKVSHLKKVMVGPVMDDRNMGLNPREEEGEPNEDDFGGEPDE</sequence>
<evidence type="ECO:0000313" key="2">
    <source>
        <dbReference type="EMBL" id="GAG04744.1"/>
    </source>
</evidence>
<feature type="region of interest" description="Disordered" evidence="1">
    <location>
        <begin position="54"/>
        <end position="81"/>
    </location>
</feature>
<proteinExistence type="predicted"/>
<organism evidence="2">
    <name type="scientific">marine sediment metagenome</name>
    <dbReference type="NCBI Taxonomy" id="412755"/>
    <lineage>
        <taxon>unclassified sequences</taxon>
        <taxon>metagenomes</taxon>
        <taxon>ecological metagenomes</taxon>
    </lineage>
</organism>
<feature type="non-terminal residue" evidence="2">
    <location>
        <position position="1"/>
    </location>
</feature>
<name>X0UG67_9ZZZZ</name>
<dbReference type="EMBL" id="BARS01024170">
    <property type="protein sequence ID" value="GAG04744.1"/>
    <property type="molecule type" value="Genomic_DNA"/>
</dbReference>
<protein>
    <submittedName>
        <fullName evidence="2">Uncharacterized protein</fullName>
    </submittedName>
</protein>
<reference evidence="2" key="1">
    <citation type="journal article" date="2014" name="Front. Microbiol.">
        <title>High frequency of phylogenetically diverse reductive dehalogenase-homologous genes in deep subseafloor sedimentary metagenomes.</title>
        <authorList>
            <person name="Kawai M."/>
            <person name="Futagami T."/>
            <person name="Toyoda A."/>
            <person name="Takaki Y."/>
            <person name="Nishi S."/>
            <person name="Hori S."/>
            <person name="Arai W."/>
            <person name="Tsubouchi T."/>
            <person name="Morono Y."/>
            <person name="Uchiyama I."/>
            <person name="Ito T."/>
            <person name="Fujiyama A."/>
            <person name="Inagaki F."/>
            <person name="Takami H."/>
        </authorList>
    </citation>
    <scope>NUCLEOTIDE SEQUENCE</scope>
    <source>
        <strain evidence="2">Expedition CK06-06</strain>
    </source>
</reference>
<comment type="caution">
    <text evidence="2">The sequence shown here is derived from an EMBL/GenBank/DDBJ whole genome shotgun (WGS) entry which is preliminary data.</text>
</comment>
<gene>
    <name evidence="2" type="ORF">S01H1_38394</name>
</gene>
<accession>X0UG67</accession>
<dbReference type="AlphaFoldDB" id="X0UG67"/>